<dbReference type="UniPathway" id="UPA00391"/>
<dbReference type="EC" id="4.1.2.50" evidence="3"/>
<dbReference type="InterPro" id="IPR007115">
    <property type="entry name" value="6-PTP_synth/QueD"/>
</dbReference>
<evidence type="ECO:0000256" key="3">
    <source>
        <dbReference type="ARBA" id="ARBA00012982"/>
    </source>
</evidence>
<dbReference type="Proteomes" id="UP000595332">
    <property type="component" value="Chromosome"/>
</dbReference>
<gene>
    <name evidence="7" type="ORF">NEJAP_3608</name>
</gene>
<evidence type="ECO:0000256" key="5">
    <source>
        <dbReference type="ARBA" id="ARBA00031449"/>
    </source>
</evidence>
<proteinExistence type="inferred from homology"/>
<comment type="similarity">
    <text evidence="2">Belongs to the PTPS family. QueD subfamily.</text>
</comment>
<dbReference type="Pfam" id="PF01242">
    <property type="entry name" value="PTPS"/>
    <property type="match status" value="2"/>
</dbReference>
<dbReference type="SUPFAM" id="SSF55620">
    <property type="entry name" value="Tetrahydrobiopterin biosynthesis enzymes-like"/>
    <property type="match status" value="2"/>
</dbReference>
<protein>
    <recommendedName>
        <fullName evidence="4">6-carboxy-5,6,7,8-tetrahydropterin synthase</fullName>
        <ecNumber evidence="3">4.1.2.50</ecNumber>
    </recommendedName>
    <alternativeName>
        <fullName evidence="5">Queuosine biosynthesis protein QueD</fullName>
    </alternativeName>
</protein>
<comment type="pathway">
    <text evidence="1">Purine metabolism; 7-cyano-7-deazaguanine biosynthesis.</text>
</comment>
<dbReference type="Gene3D" id="3.30.479.10">
    <property type="entry name" value="6-pyruvoyl tetrahydropterin synthase/QueD"/>
    <property type="match status" value="2"/>
</dbReference>
<evidence type="ECO:0000256" key="2">
    <source>
        <dbReference type="ARBA" id="ARBA00008900"/>
    </source>
</evidence>
<dbReference type="GO" id="GO:0070497">
    <property type="term" value="F:6-carboxytetrahydropterin synthase activity"/>
    <property type="evidence" value="ECO:0007669"/>
    <property type="project" value="UniProtKB-EC"/>
</dbReference>
<dbReference type="KEGG" id="njp:NEJAP_3608"/>
<dbReference type="EMBL" id="AP014546">
    <property type="protein sequence ID" value="BBB31546.1"/>
    <property type="molecule type" value="Genomic_DNA"/>
</dbReference>
<name>A0A7R6SXI4_9GAMM</name>
<reference evidence="7 8" key="1">
    <citation type="journal article" date="2008" name="Int. J. Syst. Evol. Microbiol.">
        <title>Neptunomonas japonica sp. nov., an Osedax japonicus symbiont-like bacterium isolated from sediment adjacent to sperm whale carcasses off Kagoshima, Japan.</title>
        <authorList>
            <person name="Miyazaki M."/>
            <person name="Nogi Y."/>
            <person name="Fujiwara Y."/>
            <person name="Kawato M."/>
            <person name="Kubokawa K."/>
            <person name="Horikoshi K."/>
        </authorList>
    </citation>
    <scope>NUCLEOTIDE SEQUENCE [LARGE SCALE GENOMIC DNA]</scope>
    <source>
        <strain evidence="7 8">JAMM 1380</strain>
    </source>
</reference>
<evidence type="ECO:0000313" key="7">
    <source>
        <dbReference type="EMBL" id="BBB31546.1"/>
    </source>
</evidence>
<sequence>MTVKLFVNNLTNVDFSYLHSSRGLMGESWLLQLELDGALNEQGMVCDFGIVKKLTREWMDNTIDHALLVPTKMSHVQSEQSIGQTSVEWRYPDGELFNCVSPSKAIVLIDVEEITPEAMAQWCTVQLLELFPQEVKGLSLKFIPEEVAGAFYHYSHGLQQHDGNCQRIAHGHRSRIEIFLNDQRDEKLEQEWANRWQDIYIGTTAHRKESEAGMNRYEYQAPQGEFSLTLPEKYCYDIDTETTVEQIARHLAARIKQMRPLDDVMVRAYEGVGKGAVAKA</sequence>
<comment type="catalytic activity">
    <reaction evidence="6">
        <text>7,8-dihydroneopterin 3'-triphosphate + H2O = 6-carboxy-5,6,7,8-tetrahydropterin + triphosphate + acetaldehyde + 2 H(+)</text>
        <dbReference type="Rhea" id="RHEA:27966"/>
        <dbReference type="ChEBI" id="CHEBI:15343"/>
        <dbReference type="ChEBI" id="CHEBI:15377"/>
        <dbReference type="ChEBI" id="CHEBI:15378"/>
        <dbReference type="ChEBI" id="CHEBI:18036"/>
        <dbReference type="ChEBI" id="CHEBI:58462"/>
        <dbReference type="ChEBI" id="CHEBI:61032"/>
        <dbReference type="EC" id="4.1.2.50"/>
    </reaction>
</comment>
<accession>A0A7R6SXI4</accession>
<dbReference type="RefSeq" id="WP_329610919.1">
    <property type="nucleotide sequence ID" value="NZ_AP014546.1"/>
</dbReference>
<evidence type="ECO:0000313" key="8">
    <source>
        <dbReference type="Proteomes" id="UP000595332"/>
    </source>
</evidence>
<evidence type="ECO:0000256" key="4">
    <source>
        <dbReference type="ARBA" id="ARBA00018141"/>
    </source>
</evidence>
<dbReference type="AlphaFoldDB" id="A0A7R6SXI4"/>
<evidence type="ECO:0000256" key="6">
    <source>
        <dbReference type="ARBA" id="ARBA00048807"/>
    </source>
</evidence>
<keyword evidence="8" id="KW-1185">Reference proteome</keyword>
<organism evidence="7 8">
    <name type="scientific">Neptunomonas japonica JAMM 1380</name>
    <dbReference type="NCBI Taxonomy" id="1441457"/>
    <lineage>
        <taxon>Bacteria</taxon>
        <taxon>Pseudomonadati</taxon>
        <taxon>Pseudomonadota</taxon>
        <taxon>Gammaproteobacteria</taxon>
        <taxon>Oceanospirillales</taxon>
        <taxon>Oceanospirillaceae</taxon>
        <taxon>Neptunomonas</taxon>
    </lineage>
</organism>
<dbReference type="InterPro" id="IPR038418">
    <property type="entry name" value="6-PTP_synth/QueD_sf"/>
</dbReference>
<evidence type="ECO:0000256" key="1">
    <source>
        <dbReference type="ARBA" id="ARBA00005061"/>
    </source>
</evidence>